<reference evidence="1 2" key="1">
    <citation type="journal article" date="2018" name="Mol. Ecol.">
        <title>The obligate alkalophilic soda-lake fungus Sodiomyces alkalinus has shifted to a protein diet.</title>
        <authorList>
            <person name="Grum-Grzhimaylo A.A."/>
            <person name="Falkoski D.L."/>
            <person name="van den Heuvel J."/>
            <person name="Valero-Jimenez C.A."/>
            <person name="Min B."/>
            <person name="Choi I.G."/>
            <person name="Lipzen A."/>
            <person name="Daum C.G."/>
            <person name="Aanen D.K."/>
            <person name="Tsang A."/>
            <person name="Henrissat B."/>
            <person name="Bilanenko E.N."/>
            <person name="de Vries R.P."/>
            <person name="van Kan J.A.L."/>
            <person name="Grigoriev I.V."/>
            <person name="Debets A.J.M."/>
        </authorList>
    </citation>
    <scope>NUCLEOTIDE SEQUENCE [LARGE SCALE GENOMIC DNA]</scope>
    <source>
        <strain evidence="1 2">F11</strain>
    </source>
</reference>
<dbReference type="GeneID" id="39580060"/>
<dbReference type="RefSeq" id="XP_028467604.1">
    <property type="nucleotide sequence ID" value="XM_028611582.1"/>
</dbReference>
<protein>
    <submittedName>
        <fullName evidence="1">Uncharacterized protein</fullName>
    </submittedName>
</protein>
<evidence type="ECO:0000313" key="2">
    <source>
        <dbReference type="Proteomes" id="UP000272025"/>
    </source>
</evidence>
<sequence length="70" mass="7787">MTHLLEWAETIVLGDAEVGADSRLREREAENEQLDVNRVLTAGKNLCAWLGDFDGRREIDVLALGPDQGH</sequence>
<dbReference type="EMBL" id="ML119053">
    <property type="protein sequence ID" value="ROT39798.1"/>
    <property type="molecule type" value="Genomic_DNA"/>
</dbReference>
<dbReference type="OrthoDB" id="4850757at2759"/>
<keyword evidence="2" id="KW-1185">Reference proteome</keyword>
<dbReference type="AlphaFoldDB" id="A0A3N2PZE5"/>
<name>A0A3N2PZE5_SODAK</name>
<dbReference type="Proteomes" id="UP000272025">
    <property type="component" value="Unassembled WGS sequence"/>
</dbReference>
<gene>
    <name evidence="1" type="ORF">SODALDRAFT_331915</name>
</gene>
<evidence type="ECO:0000313" key="1">
    <source>
        <dbReference type="EMBL" id="ROT39798.1"/>
    </source>
</evidence>
<organism evidence="1 2">
    <name type="scientific">Sodiomyces alkalinus (strain CBS 110278 / VKM F-3762 / F11)</name>
    <name type="common">Alkaliphilic filamentous fungus</name>
    <dbReference type="NCBI Taxonomy" id="1314773"/>
    <lineage>
        <taxon>Eukaryota</taxon>
        <taxon>Fungi</taxon>
        <taxon>Dikarya</taxon>
        <taxon>Ascomycota</taxon>
        <taxon>Pezizomycotina</taxon>
        <taxon>Sordariomycetes</taxon>
        <taxon>Hypocreomycetidae</taxon>
        <taxon>Glomerellales</taxon>
        <taxon>Plectosphaerellaceae</taxon>
        <taxon>Sodiomyces</taxon>
    </lineage>
</organism>
<accession>A0A3N2PZE5</accession>
<proteinExistence type="predicted"/>